<keyword evidence="2 7" id="KW-0349">Heme</keyword>
<keyword evidence="10" id="KW-1185">Reference proteome</keyword>
<evidence type="ECO:0000313" key="9">
    <source>
        <dbReference type="EMBL" id="RVV99373.1"/>
    </source>
</evidence>
<keyword evidence="7" id="KW-0472">Membrane</keyword>
<dbReference type="Proteomes" id="UP000285908">
    <property type="component" value="Unassembled WGS sequence"/>
</dbReference>
<dbReference type="InterPro" id="IPR051263">
    <property type="entry name" value="C-type_cytochrome_biogenesis"/>
</dbReference>
<evidence type="ECO:0000256" key="7">
    <source>
        <dbReference type="RuleBase" id="RU364112"/>
    </source>
</evidence>
<evidence type="ECO:0000256" key="4">
    <source>
        <dbReference type="ARBA" id="ARBA00022729"/>
    </source>
</evidence>
<organism evidence="9 10">
    <name type="scientific">Mesobaculum littorinae</name>
    <dbReference type="NCBI Taxonomy" id="2486419"/>
    <lineage>
        <taxon>Bacteria</taxon>
        <taxon>Pseudomonadati</taxon>
        <taxon>Pseudomonadota</taxon>
        <taxon>Alphaproteobacteria</taxon>
        <taxon>Rhodobacterales</taxon>
        <taxon>Roseobacteraceae</taxon>
        <taxon>Mesobaculum</taxon>
    </lineage>
</organism>
<evidence type="ECO:0000259" key="8">
    <source>
        <dbReference type="Pfam" id="PF03918"/>
    </source>
</evidence>
<dbReference type="CDD" id="cd16378">
    <property type="entry name" value="CcmH_N"/>
    <property type="match status" value="1"/>
</dbReference>
<protein>
    <recommendedName>
        <fullName evidence="7">Cytochrome c-type biogenesis protein</fullName>
    </recommendedName>
</protein>
<dbReference type="PANTHER" id="PTHR47870">
    <property type="entry name" value="CYTOCHROME C-TYPE BIOGENESIS PROTEIN CCMH"/>
    <property type="match status" value="1"/>
</dbReference>
<dbReference type="EMBL" id="RQXX01000001">
    <property type="protein sequence ID" value="RVV99373.1"/>
    <property type="molecule type" value="Genomic_DNA"/>
</dbReference>
<feature type="domain" description="CcmH/CycL/Ccl2/NrfF N-terminal" evidence="8">
    <location>
        <begin position="28"/>
        <end position="168"/>
    </location>
</feature>
<sequence length="170" mass="18526">MSGLRNVVAVRGGAVLRHLCAALYLTLALMLGTAQPAGAVTPAEMLDDPALEARAREIGGELRCLVCRNESIEESDADLASDLRILVRERVTAGDSNAEVIDYVTDRYGEYVLLRPNARGANLILWLAGPVMLLGALGLTLVYLRRRAARPEPEALTEDETARLRDLMRD</sequence>
<evidence type="ECO:0000256" key="1">
    <source>
        <dbReference type="ARBA" id="ARBA00010342"/>
    </source>
</evidence>
<dbReference type="GO" id="GO:0017004">
    <property type="term" value="P:cytochrome complex assembly"/>
    <property type="evidence" value="ECO:0007669"/>
    <property type="project" value="UniProtKB-KW"/>
</dbReference>
<evidence type="ECO:0000313" key="10">
    <source>
        <dbReference type="Proteomes" id="UP000285908"/>
    </source>
</evidence>
<dbReference type="GO" id="GO:0046872">
    <property type="term" value="F:metal ion binding"/>
    <property type="evidence" value="ECO:0007669"/>
    <property type="project" value="UniProtKB-KW"/>
</dbReference>
<comment type="function">
    <text evidence="7">Possible subunit of a heme lyase.</text>
</comment>
<accession>A0A438AKM0</accession>
<comment type="similarity">
    <text evidence="1 7">Belongs to the CcmH/CycL/Ccl2/NrfF family.</text>
</comment>
<keyword evidence="5" id="KW-0201">Cytochrome c-type biogenesis</keyword>
<dbReference type="OrthoDB" id="9804975at2"/>
<evidence type="ECO:0000256" key="6">
    <source>
        <dbReference type="ARBA" id="ARBA00023004"/>
    </source>
</evidence>
<dbReference type="Pfam" id="PF03918">
    <property type="entry name" value="CcmH"/>
    <property type="match status" value="1"/>
</dbReference>
<dbReference type="InterPro" id="IPR038297">
    <property type="entry name" value="CcmH/CycL/NrfF/Ccl2_sf"/>
</dbReference>
<name>A0A438AKM0_9RHOB</name>
<dbReference type="PANTHER" id="PTHR47870:SF1">
    <property type="entry name" value="CYTOCHROME C-TYPE BIOGENESIS PROTEIN CCMH"/>
    <property type="match status" value="1"/>
</dbReference>
<reference evidence="9 10" key="1">
    <citation type="submission" date="2018-11" db="EMBL/GenBank/DDBJ databases">
        <title>Mesobaculum littorinae gen. nov., sp. nov., isolated from Littorina scabra that represents a novel genus of the order Rhodobacteraceae.</title>
        <authorList>
            <person name="Li F."/>
        </authorList>
    </citation>
    <scope>NUCLEOTIDE SEQUENCE [LARGE SCALE GENOMIC DNA]</scope>
    <source>
        <strain evidence="9 10">M0103</strain>
    </source>
</reference>
<keyword evidence="6 7" id="KW-0408">Iron</keyword>
<dbReference type="AlphaFoldDB" id="A0A438AKM0"/>
<keyword evidence="7" id="KW-1133">Transmembrane helix</keyword>
<feature type="transmembrane region" description="Helical" evidence="7">
    <location>
        <begin position="123"/>
        <end position="144"/>
    </location>
</feature>
<gene>
    <name evidence="9" type="ORF">EKE94_01380</name>
</gene>
<keyword evidence="3 7" id="KW-0479">Metal-binding</keyword>
<evidence type="ECO:0000256" key="5">
    <source>
        <dbReference type="ARBA" id="ARBA00022748"/>
    </source>
</evidence>
<dbReference type="GO" id="GO:0005886">
    <property type="term" value="C:plasma membrane"/>
    <property type="evidence" value="ECO:0007669"/>
    <property type="project" value="TreeGrafter"/>
</dbReference>
<dbReference type="InterPro" id="IPR005616">
    <property type="entry name" value="CcmH/CycL/Ccl2/NrfF_N"/>
</dbReference>
<dbReference type="Gene3D" id="1.10.8.640">
    <property type="entry name" value="Cytochrome C biogenesis protein"/>
    <property type="match status" value="1"/>
</dbReference>
<evidence type="ECO:0000256" key="2">
    <source>
        <dbReference type="ARBA" id="ARBA00022617"/>
    </source>
</evidence>
<keyword evidence="7" id="KW-0812">Transmembrane</keyword>
<proteinExistence type="inferred from homology"/>
<comment type="caution">
    <text evidence="9">The sequence shown here is derived from an EMBL/GenBank/DDBJ whole genome shotgun (WGS) entry which is preliminary data.</text>
</comment>
<keyword evidence="4 7" id="KW-0732">Signal</keyword>
<evidence type="ECO:0000256" key="3">
    <source>
        <dbReference type="ARBA" id="ARBA00022723"/>
    </source>
</evidence>